<protein>
    <submittedName>
        <fullName evidence="1">SusD/RagB family nutrient-binding outer membrane lipoprotein</fullName>
    </submittedName>
</protein>
<evidence type="ECO:0000313" key="2">
    <source>
        <dbReference type="Proteomes" id="UP000429785"/>
    </source>
</evidence>
<sequence>MKNSTKYTFITFLIVLLFVSCDKDFDELNTDKVRLTEIDPTLQLNHAIVNSAPGYGNNLTYQVTIVRQMATPVPGVGAGANFNLDNPSQTEVLWNLGYGDVIKNLTDGIYAIADDPTKTNLLSMLRIYRAHQFMILTDTYGYIPYFDASKGFLEGNSFPEYVSQELIYDDILSELESASGTLDPSKDAVNQEVLYSRNGNNIQAWKKFGYSLMLRAAMRLTKVNPSKAQEYVVKAITGGVFTSNLDNALIRHDANFRNPLGTPLNGGQSAFYYLDKEFVNYLQDNNDPRLDAIAVRYVGAQSGNDQVEQNADRDPANQIGIPQGYNNTTIVPIAEADGVASYYAYSQLDKTRLGSPDAPTFILTYSQTLLLYAEAVVRNWVSGDASALYQEAIRANMEQFSDWPGNTTIPDDEIDDYLVSHDLTLGNELEQINTQYWVSTFLNGSESWANFRRSGYPMLEPNPFGGSDLTTEDFIRRLTYPDSETTVNSQNMNDAIGEQGPDILDTRIWWDIE</sequence>
<dbReference type="InterPro" id="IPR011990">
    <property type="entry name" value="TPR-like_helical_dom_sf"/>
</dbReference>
<dbReference type="Proteomes" id="UP000429785">
    <property type="component" value="Unassembled WGS sequence"/>
</dbReference>
<dbReference type="OrthoDB" id="725917at2"/>
<comment type="caution">
    <text evidence="1">The sequence shown here is derived from an EMBL/GenBank/DDBJ whole genome shotgun (WGS) entry which is preliminary data.</text>
</comment>
<name>A0A6I1E6B1_9FLAO</name>
<proteinExistence type="predicted"/>
<dbReference type="SUPFAM" id="SSF48452">
    <property type="entry name" value="TPR-like"/>
    <property type="match status" value="1"/>
</dbReference>
<dbReference type="AlphaFoldDB" id="A0A6I1E6B1"/>
<dbReference type="RefSeq" id="WP_152131275.1">
    <property type="nucleotide sequence ID" value="NZ_WELG01000001.1"/>
</dbReference>
<dbReference type="Pfam" id="PF12771">
    <property type="entry name" value="SusD-like_2"/>
    <property type="match status" value="1"/>
</dbReference>
<keyword evidence="1" id="KW-0449">Lipoprotein</keyword>
<dbReference type="EMBL" id="WELG01000001">
    <property type="protein sequence ID" value="KAB7531505.1"/>
    <property type="molecule type" value="Genomic_DNA"/>
</dbReference>
<evidence type="ECO:0000313" key="1">
    <source>
        <dbReference type="EMBL" id="KAB7531505.1"/>
    </source>
</evidence>
<dbReference type="InterPro" id="IPR041662">
    <property type="entry name" value="SusD-like_2"/>
</dbReference>
<gene>
    <name evidence="1" type="ORF">F8C76_08435</name>
</gene>
<dbReference type="Gene3D" id="1.25.40.390">
    <property type="match status" value="1"/>
</dbReference>
<organism evidence="1 2">
    <name type="scientific">Flagellimonas olearia</name>
    <dbReference type="NCBI Taxonomy" id="552546"/>
    <lineage>
        <taxon>Bacteria</taxon>
        <taxon>Pseudomonadati</taxon>
        <taxon>Bacteroidota</taxon>
        <taxon>Flavobacteriia</taxon>
        <taxon>Flavobacteriales</taxon>
        <taxon>Flavobacteriaceae</taxon>
        <taxon>Flagellimonas</taxon>
    </lineage>
</organism>
<accession>A0A6I1E6B1</accession>
<dbReference type="PROSITE" id="PS51257">
    <property type="entry name" value="PROKAR_LIPOPROTEIN"/>
    <property type="match status" value="1"/>
</dbReference>
<reference evidence="1 2" key="1">
    <citation type="submission" date="2019-10" db="EMBL/GenBank/DDBJ databases">
        <title>Muricauda olearia CL-SS4 JCM15563 genome.</title>
        <authorList>
            <person name="Liu L."/>
        </authorList>
    </citation>
    <scope>NUCLEOTIDE SEQUENCE [LARGE SCALE GENOMIC DNA]</scope>
    <source>
        <strain evidence="1 2">CL-SS4</strain>
    </source>
</reference>